<evidence type="ECO:0000259" key="2">
    <source>
        <dbReference type="Pfam" id="PF00535"/>
    </source>
</evidence>
<proteinExistence type="predicted"/>
<dbReference type="CDD" id="cd02511">
    <property type="entry name" value="Beta4Glucosyltransferase"/>
    <property type="match status" value="1"/>
</dbReference>
<evidence type="ECO:0000256" key="1">
    <source>
        <dbReference type="PROSITE-ProRule" id="PRU00339"/>
    </source>
</evidence>
<dbReference type="PROSITE" id="PS50005">
    <property type="entry name" value="TPR"/>
    <property type="match status" value="1"/>
</dbReference>
<dbReference type="GO" id="GO:0016740">
    <property type="term" value="F:transferase activity"/>
    <property type="evidence" value="ECO:0007669"/>
    <property type="project" value="UniProtKB-KW"/>
</dbReference>
<sequence>MPAISLCMIVRDEEKCLTKCLASVQEVVNEIIVVDTGSKDETKKIAAGFGAKVIDFIWNGSFADARNASLEAATEDWVLFLDADEYLEPSSYEALRKAVAQADVEGYYIPIVNIYGNEQQPEQCRDLLFRLFRNRNEYRFCGIIHEQVLNSILEQDRNANFAIAHDVTIYHYGYLDNQVQGKDKINRNLALLVQQIKEFPEDKYVLYQYGLELYRAERYGESIEMLKKSLAGLKPGGPESMYLPKLIRLLVMAHYQARRYEEAVEYVNYGLSLYPDYADLYHYGGLCFYELRAFGTSFEYFMKATTLGEQAYVYGSYPGVRGFRSYFYLGKICEEFDREEDALGHYLVAFRENPAFHIALAQIIRILVKGEESDDVRIALDNMCDCCTAEAKVLVGSMLFSERSYKIAGEYFEAAASGGVKTAELDFCRAICLAQQDRFIEALQLLDEYIDDSKHYVRVMVNKAIIFWLQDNAFKVRSITDSLLLVGLDDDFMAIVKLLRLQPNEDVGFVNVRPDSSELLFDILLRAMDHGDFKKVDEILARMQQAWIKTHAYRLMQMYLRHNRLNDAERYGHIYLVSNQDSFDALVGMGDIKSKKSEYWEAAEYYRAAVSVTPCSPRAYVNLLKTYDKLCLETLKTAVEKHPDVELFKAMLEQEAARP</sequence>
<keyword evidence="1" id="KW-0802">TPR repeat</keyword>
<feature type="domain" description="Glycosyltransferase 2-like" evidence="2">
    <location>
        <begin position="5"/>
        <end position="126"/>
    </location>
</feature>
<name>A0A0U1KX25_9FIRM</name>
<organism evidence="3 4">
    <name type="scientific">Sporomusa ovata</name>
    <dbReference type="NCBI Taxonomy" id="2378"/>
    <lineage>
        <taxon>Bacteria</taxon>
        <taxon>Bacillati</taxon>
        <taxon>Bacillota</taxon>
        <taxon>Negativicutes</taxon>
        <taxon>Selenomonadales</taxon>
        <taxon>Sporomusaceae</taxon>
        <taxon>Sporomusa</taxon>
    </lineage>
</organism>
<keyword evidence="4" id="KW-1185">Reference proteome</keyword>
<dbReference type="Pfam" id="PF00535">
    <property type="entry name" value="Glycos_transf_2"/>
    <property type="match status" value="1"/>
</dbReference>
<dbReference type="Gene3D" id="3.90.550.10">
    <property type="entry name" value="Spore Coat Polysaccharide Biosynthesis Protein SpsA, Chain A"/>
    <property type="match status" value="1"/>
</dbReference>
<dbReference type="AlphaFoldDB" id="A0A0U1KX25"/>
<dbReference type="Proteomes" id="UP000049855">
    <property type="component" value="Unassembled WGS sequence"/>
</dbReference>
<dbReference type="Gene3D" id="1.25.40.10">
    <property type="entry name" value="Tetratricopeptide repeat domain"/>
    <property type="match status" value="2"/>
</dbReference>
<dbReference type="EMBL" id="CTRP01000003">
    <property type="protein sequence ID" value="CQR71214.1"/>
    <property type="molecule type" value="Genomic_DNA"/>
</dbReference>
<dbReference type="PANTHER" id="PTHR43630">
    <property type="entry name" value="POLY-BETA-1,6-N-ACETYL-D-GLUCOSAMINE SYNTHASE"/>
    <property type="match status" value="1"/>
</dbReference>
<evidence type="ECO:0000313" key="3">
    <source>
        <dbReference type="EMBL" id="CQR71214.1"/>
    </source>
</evidence>
<accession>A0A0U1KX25</accession>
<dbReference type="InterPro" id="IPR029044">
    <property type="entry name" value="Nucleotide-diphossugar_trans"/>
</dbReference>
<dbReference type="PANTHER" id="PTHR43630:SF2">
    <property type="entry name" value="GLYCOSYLTRANSFERASE"/>
    <property type="match status" value="1"/>
</dbReference>
<gene>
    <name evidence="3" type="ORF">SpAn4DRAFT_2192</name>
</gene>
<keyword evidence="3" id="KW-0808">Transferase</keyword>
<protein>
    <submittedName>
        <fullName evidence="3">Glycosyl transferase, family 2</fullName>
    </submittedName>
</protein>
<reference evidence="4" key="1">
    <citation type="submission" date="2015-03" db="EMBL/GenBank/DDBJ databases">
        <authorList>
            <person name="Nijsse Bart"/>
        </authorList>
    </citation>
    <scope>NUCLEOTIDE SEQUENCE [LARGE SCALE GENOMIC DNA]</scope>
</reference>
<feature type="repeat" description="TPR" evidence="1">
    <location>
        <begin position="583"/>
        <end position="616"/>
    </location>
</feature>
<evidence type="ECO:0000313" key="4">
    <source>
        <dbReference type="Proteomes" id="UP000049855"/>
    </source>
</evidence>
<dbReference type="RefSeq" id="WP_021169919.1">
    <property type="nucleotide sequence ID" value="NZ_CTRP01000003.1"/>
</dbReference>
<dbReference type="SUPFAM" id="SSF53448">
    <property type="entry name" value="Nucleotide-diphospho-sugar transferases"/>
    <property type="match status" value="1"/>
</dbReference>
<dbReference type="InterPro" id="IPR011990">
    <property type="entry name" value="TPR-like_helical_dom_sf"/>
</dbReference>
<dbReference type="InterPro" id="IPR019734">
    <property type="entry name" value="TPR_rpt"/>
</dbReference>
<dbReference type="SMART" id="SM00028">
    <property type="entry name" value="TPR"/>
    <property type="match status" value="4"/>
</dbReference>
<dbReference type="SUPFAM" id="SSF48452">
    <property type="entry name" value="TPR-like"/>
    <property type="match status" value="1"/>
</dbReference>
<dbReference type="InterPro" id="IPR001173">
    <property type="entry name" value="Glyco_trans_2-like"/>
</dbReference>